<evidence type="ECO:0000313" key="6">
    <source>
        <dbReference type="EMBL" id="KXN69450.1"/>
    </source>
</evidence>
<feature type="domain" description="AMP-binding enzyme C-terminal" evidence="5">
    <location>
        <begin position="457"/>
        <end position="537"/>
    </location>
</feature>
<dbReference type="AlphaFoldDB" id="A0A137P351"/>
<comment type="similarity">
    <text evidence="1">Belongs to the ATP-dependent AMP-binding enzyme family.</text>
</comment>
<keyword evidence="7" id="KW-1185">Reference proteome</keyword>
<dbReference type="Pfam" id="PF13193">
    <property type="entry name" value="AMP-binding_C"/>
    <property type="match status" value="1"/>
</dbReference>
<dbReference type="Gene3D" id="3.40.50.12780">
    <property type="entry name" value="N-terminal domain of ligase-like"/>
    <property type="match status" value="1"/>
</dbReference>
<evidence type="ECO:0000256" key="3">
    <source>
        <dbReference type="SAM" id="Phobius"/>
    </source>
</evidence>
<dbReference type="PANTHER" id="PTHR24096">
    <property type="entry name" value="LONG-CHAIN-FATTY-ACID--COA LIGASE"/>
    <property type="match status" value="1"/>
</dbReference>
<protein>
    <submittedName>
        <fullName evidence="6">Acetyl-CoA synthetase-like protein</fullName>
    </submittedName>
</protein>
<evidence type="ECO:0000256" key="2">
    <source>
        <dbReference type="ARBA" id="ARBA00022598"/>
    </source>
</evidence>
<sequence>MTVSDTTFNKITHKSPRKPIAIPDDVTISDLVLNQGLKADNLNFPCFTDAITKESVSHEELRDIIPKVASGLYNNFDIVKDDIVAVFSPNHINFGACMLGIVELGAIFSAANYVYTPSELSHLLKLVQPKVLITVPELLEVAQKAITESELNNIKIAFLSNEGSQQNPDIPNFKQIQSDKPYPKLSFSNSEQSKEQAAAVLFSSGTTGVPKGVMLSHYNLISNMLQGRSVLGHYYKPKNTFISVLPFFHVFALMVDLLLIVHGKCSTYIIKKFDLKTYLEIIDKNIIQIAFVAPPVLVAFAKHPMVKNYNTSNLKLFLSGAAPLSKELEDEIFAKLGIQCTQGFGMSELSPISHVNDISDKRSGSIGYTITNMELVIVDVETGEYLGTNKRGELRVKGPNVMIGYYKNEKATKDMFDEDGFMKTGDIAYIDDDGYVYIVDRLKELIKVKGFQVPPAELEALLLTHPDVSDACVIGVPDKASGELPKGFITLKNPEATNIPEIVESIHDYFGEKLAHYKQLKGGIEVIKQIPKSASGKILRRVLRDMPAK</sequence>
<accession>A0A137P351</accession>
<proteinExistence type="inferred from homology"/>
<gene>
    <name evidence="6" type="ORF">CONCODRAFT_18315</name>
</gene>
<keyword evidence="3" id="KW-1133">Transmembrane helix</keyword>
<keyword evidence="3" id="KW-0472">Membrane</keyword>
<evidence type="ECO:0000259" key="5">
    <source>
        <dbReference type="Pfam" id="PF13193"/>
    </source>
</evidence>
<dbReference type="InterPro" id="IPR045851">
    <property type="entry name" value="AMP-bd_C_sf"/>
</dbReference>
<dbReference type="OMA" id="FYNCFGQ"/>
<dbReference type="STRING" id="796925.A0A137P351"/>
<reference evidence="6 7" key="1">
    <citation type="journal article" date="2015" name="Genome Biol. Evol.">
        <title>Phylogenomic analyses indicate that early fungi evolved digesting cell walls of algal ancestors of land plants.</title>
        <authorList>
            <person name="Chang Y."/>
            <person name="Wang S."/>
            <person name="Sekimoto S."/>
            <person name="Aerts A.L."/>
            <person name="Choi C."/>
            <person name="Clum A."/>
            <person name="LaButti K.M."/>
            <person name="Lindquist E.A."/>
            <person name="Yee Ngan C."/>
            <person name="Ohm R.A."/>
            <person name="Salamov A.A."/>
            <person name="Grigoriev I.V."/>
            <person name="Spatafora J.W."/>
            <person name="Berbee M.L."/>
        </authorList>
    </citation>
    <scope>NUCLEOTIDE SEQUENCE [LARGE SCALE GENOMIC DNA]</scope>
    <source>
        <strain evidence="6 7">NRRL 28638</strain>
    </source>
</reference>
<evidence type="ECO:0000259" key="4">
    <source>
        <dbReference type="Pfam" id="PF00501"/>
    </source>
</evidence>
<dbReference type="SUPFAM" id="SSF56801">
    <property type="entry name" value="Acetyl-CoA synthetase-like"/>
    <property type="match status" value="1"/>
</dbReference>
<organism evidence="6 7">
    <name type="scientific">Conidiobolus coronatus (strain ATCC 28846 / CBS 209.66 / NRRL 28638)</name>
    <name type="common">Delacroixia coronata</name>
    <dbReference type="NCBI Taxonomy" id="796925"/>
    <lineage>
        <taxon>Eukaryota</taxon>
        <taxon>Fungi</taxon>
        <taxon>Fungi incertae sedis</taxon>
        <taxon>Zoopagomycota</taxon>
        <taxon>Entomophthoromycotina</taxon>
        <taxon>Entomophthoromycetes</taxon>
        <taxon>Entomophthorales</taxon>
        <taxon>Ancylistaceae</taxon>
        <taxon>Conidiobolus</taxon>
    </lineage>
</organism>
<name>A0A137P351_CONC2</name>
<feature type="transmembrane region" description="Helical" evidence="3">
    <location>
        <begin position="241"/>
        <end position="261"/>
    </location>
</feature>
<keyword evidence="2" id="KW-0436">Ligase</keyword>
<dbReference type="CDD" id="cd05911">
    <property type="entry name" value="Firefly_Luc_like"/>
    <property type="match status" value="1"/>
</dbReference>
<dbReference type="OrthoDB" id="10253115at2759"/>
<keyword evidence="3" id="KW-0812">Transmembrane</keyword>
<dbReference type="Pfam" id="PF00501">
    <property type="entry name" value="AMP-binding"/>
    <property type="match status" value="1"/>
</dbReference>
<evidence type="ECO:0000313" key="7">
    <source>
        <dbReference type="Proteomes" id="UP000070444"/>
    </source>
</evidence>
<feature type="domain" description="AMP-dependent synthetase/ligase" evidence="4">
    <location>
        <begin position="52"/>
        <end position="406"/>
    </location>
</feature>
<dbReference type="Gene3D" id="3.30.300.30">
    <property type="match status" value="1"/>
</dbReference>
<evidence type="ECO:0000256" key="1">
    <source>
        <dbReference type="ARBA" id="ARBA00006432"/>
    </source>
</evidence>
<dbReference type="InterPro" id="IPR025110">
    <property type="entry name" value="AMP-bd_C"/>
</dbReference>
<dbReference type="EMBL" id="KQ964534">
    <property type="protein sequence ID" value="KXN69450.1"/>
    <property type="molecule type" value="Genomic_DNA"/>
</dbReference>
<dbReference type="InterPro" id="IPR042099">
    <property type="entry name" value="ANL_N_sf"/>
</dbReference>
<dbReference type="PANTHER" id="PTHR24096:SF149">
    <property type="entry name" value="AMP-BINDING DOMAIN-CONTAINING PROTEIN-RELATED"/>
    <property type="match status" value="1"/>
</dbReference>
<dbReference type="InterPro" id="IPR020845">
    <property type="entry name" value="AMP-binding_CS"/>
</dbReference>
<dbReference type="InterPro" id="IPR000873">
    <property type="entry name" value="AMP-dep_synth/lig_dom"/>
</dbReference>
<dbReference type="Proteomes" id="UP000070444">
    <property type="component" value="Unassembled WGS sequence"/>
</dbReference>
<dbReference type="GO" id="GO:0016405">
    <property type="term" value="F:CoA-ligase activity"/>
    <property type="evidence" value="ECO:0007669"/>
    <property type="project" value="TreeGrafter"/>
</dbReference>
<dbReference type="PROSITE" id="PS00455">
    <property type="entry name" value="AMP_BINDING"/>
    <property type="match status" value="1"/>
</dbReference>